<reference evidence="2" key="1">
    <citation type="submission" date="2021-01" db="EMBL/GenBank/DDBJ databases">
        <authorList>
            <consortium name="Genoscope - CEA"/>
            <person name="William W."/>
        </authorList>
    </citation>
    <scope>NUCLEOTIDE SEQUENCE</scope>
</reference>
<evidence type="ECO:0000256" key="1">
    <source>
        <dbReference type="SAM" id="MobiDB-lite"/>
    </source>
</evidence>
<sequence length="113" mass="13267">MEQRQQWTLESFEFRTLEWELRSHFQIGQKLNISKKDADKNPNQNDNSSQKEINGNQLSKSSGQLSQDRNQIIFAIILEEQSVSSKEFNSEIQELLHQNSIPKILIEQFDVMD</sequence>
<name>A0A8S1SYF9_PAROT</name>
<proteinExistence type="predicted"/>
<gene>
    <name evidence="2" type="ORF">POCTA_138.1.T0160072</name>
</gene>
<protein>
    <submittedName>
        <fullName evidence="2">Uncharacterized protein</fullName>
    </submittedName>
</protein>
<evidence type="ECO:0000313" key="3">
    <source>
        <dbReference type="Proteomes" id="UP000683925"/>
    </source>
</evidence>
<dbReference type="Proteomes" id="UP000683925">
    <property type="component" value="Unassembled WGS sequence"/>
</dbReference>
<dbReference type="AlphaFoldDB" id="A0A8S1SYF9"/>
<feature type="region of interest" description="Disordered" evidence="1">
    <location>
        <begin position="33"/>
        <end position="65"/>
    </location>
</feature>
<feature type="compositionally biased region" description="Polar residues" evidence="1">
    <location>
        <begin position="41"/>
        <end position="65"/>
    </location>
</feature>
<comment type="caution">
    <text evidence="2">The sequence shown here is derived from an EMBL/GenBank/DDBJ whole genome shotgun (WGS) entry which is preliminary data.</text>
</comment>
<organism evidence="2 3">
    <name type="scientific">Paramecium octaurelia</name>
    <dbReference type="NCBI Taxonomy" id="43137"/>
    <lineage>
        <taxon>Eukaryota</taxon>
        <taxon>Sar</taxon>
        <taxon>Alveolata</taxon>
        <taxon>Ciliophora</taxon>
        <taxon>Intramacronucleata</taxon>
        <taxon>Oligohymenophorea</taxon>
        <taxon>Peniculida</taxon>
        <taxon>Parameciidae</taxon>
        <taxon>Paramecium</taxon>
    </lineage>
</organism>
<accession>A0A8S1SYF9</accession>
<keyword evidence="3" id="KW-1185">Reference proteome</keyword>
<dbReference type="EMBL" id="CAJJDP010000016">
    <property type="protein sequence ID" value="CAD8144287.1"/>
    <property type="molecule type" value="Genomic_DNA"/>
</dbReference>
<evidence type="ECO:0000313" key="2">
    <source>
        <dbReference type="EMBL" id="CAD8144287.1"/>
    </source>
</evidence>